<evidence type="ECO:0000313" key="1">
    <source>
        <dbReference type="EMBL" id="KIC09136.1"/>
    </source>
</evidence>
<organism evidence="1 2">
    <name type="scientific">Morococcus cerebrosus</name>
    <dbReference type="NCBI Taxonomy" id="1056807"/>
    <lineage>
        <taxon>Bacteria</taxon>
        <taxon>Pseudomonadati</taxon>
        <taxon>Pseudomonadota</taxon>
        <taxon>Betaproteobacteria</taxon>
        <taxon>Neisseriales</taxon>
        <taxon>Neisseriaceae</taxon>
        <taxon>Morococcus</taxon>
    </lineage>
</organism>
<sequence>MRCWRKASCKSDSPDFKMWKGRLKTLNRGFQTTFFIA</sequence>
<evidence type="ECO:0000313" key="2">
    <source>
        <dbReference type="Proteomes" id="UP000031390"/>
    </source>
</evidence>
<dbReference type="AlphaFoldDB" id="A0A0C1GUR9"/>
<proteinExistence type="predicted"/>
<protein>
    <submittedName>
        <fullName evidence="1">Uncharacterized protein</fullName>
    </submittedName>
</protein>
<gene>
    <name evidence="1" type="ORF">MCC93_09510</name>
</gene>
<dbReference type="EMBL" id="JUFZ01000039">
    <property type="protein sequence ID" value="KIC09136.1"/>
    <property type="molecule type" value="Genomic_DNA"/>
</dbReference>
<accession>A0A0C1GUR9</accession>
<dbReference type="Proteomes" id="UP000031390">
    <property type="component" value="Unassembled WGS sequence"/>
</dbReference>
<comment type="caution">
    <text evidence="1">The sequence shown here is derived from an EMBL/GenBank/DDBJ whole genome shotgun (WGS) entry which is preliminary data.</text>
</comment>
<reference evidence="1 2" key="1">
    <citation type="submission" date="2014-12" db="EMBL/GenBank/DDBJ databases">
        <title>Genome sequence of Morococcus cerebrosus.</title>
        <authorList>
            <person name="Shin S.-K."/>
            <person name="Yi H."/>
        </authorList>
    </citation>
    <scope>NUCLEOTIDE SEQUENCE [LARGE SCALE GENOMIC DNA]</scope>
    <source>
        <strain evidence="1 2">CIP 81.93</strain>
    </source>
</reference>
<name>A0A0C1GUR9_9NEIS</name>